<organism evidence="2 3">
    <name type="scientific">Eumeta variegata</name>
    <name type="common">Bagworm moth</name>
    <name type="synonym">Eumeta japonica</name>
    <dbReference type="NCBI Taxonomy" id="151549"/>
    <lineage>
        <taxon>Eukaryota</taxon>
        <taxon>Metazoa</taxon>
        <taxon>Ecdysozoa</taxon>
        <taxon>Arthropoda</taxon>
        <taxon>Hexapoda</taxon>
        <taxon>Insecta</taxon>
        <taxon>Pterygota</taxon>
        <taxon>Neoptera</taxon>
        <taxon>Endopterygota</taxon>
        <taxon>Lepidoptera</taxon>
        <taxon>Glossata</taxon>
        <taxon>Ditrysia</taxon>
        <taxon>Tineoidea</taxon>
        <taxon>Psychidae</taxon>
        <taxon>Oiketicinae</taxon>
        <taxon>Eumeta</taxon>
    </lineage>
</organism>
<gene>
    <name evidence="2" type="ORF">EVAR_2221_1</name>
</gene>
<reference evidence="2 3" key="1">
    <citation type="journal article" date="2019" name="Commun. Biol.">
        <title>The bagworm genome reveals a unique fibroin gene that provides high tensile strength.</title>
        <authorList>
            <person name="Kono N."/>
            <person name="Nakamura H."/>
            <person name="Ohtoshi R."/>
            <person name="Tomita M."/>
            <person name="Numata K."/>
            <person name="Arakawa K."/>
        </authorList>
    </citation>
    <scope>NUCLEOTIDE SEQUENCE [LARGE SCALE GENOMIC DNA]</scope>
</reference>
<evidence type="ECO:0000313" key="3">
    <source>
        <dbReference type="Proteomes" id="UP000299102"/>
    </source>
</evidence>
<dbReference type="EMBL" id="BGZK01000007">
    <property type="protein sequence ID" value="GBP00894.1"/>
    <property type="molecule type" value="Genomic_DNA"/>
</dbReference>
<keyword evidence="3" id="KW-1185">Reference proteome</keyword>
<name>A0A4C1SFV8_EUMVA</name>
<comment type="caution">
    <text evidence="2">The sequence shown here is derived from an EMBL/GenBank/DDBJ whole genome shotgun (WGS) entry which is preliminary data.</text>
</comment>
<feature type="region of interest" description="Disordered" evidence="1">
    <location>
        <begin position="1"/>
        <end position="29"/>
    </location>
</feature>
<protein>
    <submittedName>
        <fullName evidence="2">Uncharacterized protein</fullName>
    </submittedName>
</protein>
<dbReference type="Proteomes" id="UP000299102">
    <property type="component" value="Unassembled WGS sequence"/>
</dbReference>
<proteinExistence type="predicted"/>
<accession>A0A4C1SFV8</accession>
<evidence type="ECO:0000313" key="2">
    <source>
        <dbReference type="EMBL" id="GBP00894.1"/>
    </source>
</evidence>
<dbReference type="AlphaFoldDB" id="A0A4C1SFV8"/>
<sequence length="176" mass="19378">MPSPRLHRNSQRNVENRAGAGGRANQLLGNCPLNNSTTRHTYVQTGTKSSTSEGYEINERRFKGGFTLMAYKLLTAEVKCDRVQSLDEPGCVSWISGRTESAATSMSSVSLRGMFPCDQLIAVLVNVLRQSSLLDANIKLSFSSNPSASNCVRMDPELWLNASQISEICVDEHVFF</sequence>
<evidence type="ECO:0000256" key="1">
    <source>
        <dbReference type="SAM" id="MobiDB-lite"/>
    </source>
</evidence>
<feature type="compositionally biased region" description="Basic residues" evidence="1">
    <location>
        <begin position="1"/>
        <end position="10"/>
    </location>
</feature>